<evidence type="ECO:0000313" key="2">
    <source>
        <dbReference type="Proteomes" id="UP000192639"/>
    </source>
</evidence>
<proteinExistence type="predicted"/>
<comment type="caution">
    <text evidence="1">The sequence shown here is derived from an EMBL/GenBank/DDBJ whole genome shotgun (WGS) entry which is preliminary data.</text>
</comment>
<organism evidence="1 2">
    <name type="scientific">Enterospora canceri</name>
    <dbReference type="NCBI Taxonomy" id="1081671"/>
    <lineage>
        <taxon>Eukaryota</taxon>
        <taxon>Fungi</taxon>
        <taxon>Fungi incertae sedis</taxon>
        <taxon>Microsporidia</taxon>
        <taxon>Enterocytozoonidae</taxon>
        <taxon>Enterospora</taxon>
    </lineage>
</organism>
<dbReference type="VEuPathDB" id="MicrosporidiaDB:ECANGB1_1890"/>
<evidence type="ECO:0000313" key="1">
    <source>
        <dbReference type="EMBL" id="ORD94930.1"/>
    </source>
</evidence>
<gene>
    <name evidence="1" type="ORF">ECANGB1_1890</name>
</gene>
<sequence>MLFVRWIAANYFEVVRENGPSANKAAEYQKEEWECYLATRGLDRALVADNRIQSRIGLGALKKGTKLIQNQNSGMLKLDADLSLVIEMDGDWLVISRMEPNKRSQRCEIRRDRDDLVSIRYGNRCMTYSGATSRVSLEHCIVGADEQLFREIYSVKMFRLFSYDMKKSVGELVVGKKMEIVDPMRRRSGTFHYNRSEGQLGSGEHQRRVIEANADEVVAALKNESREQQFVVDYFGVDQMVIRYKGDCATWDYEKGVIEMRPCDNSVDQLFRKKH</sequence>
<reference evidence="1 2" key="1">
    <citation type="journal article" date="2017" name="Environ. Microbiol.">
        <title>Decay of the glycolytic pathway and adaptation to intranuclear parasitism within Enterocytozoonidae microsporidia.</title>
        <authorList>
            <person name="Wiredu Boakye D."/>
            <person name="Jaroenlak P."/>
            <person name="Prachumwat A."/>
            <person name="Williams T.A."/>
            <person name="Bateman K.S."/>
            <person name="Itsathitphaisarn O."/>
            <person name="Sritunyalucksana K."/>
            <person name="Paszkiewicz K.H."/>
            <person name="Moore K.A."/>
            <person name="Stentiford G.D."/>
            <person name="Williams B.A."/>
        </authorList>
    </citation>
    <scope>NUCLEOTIDE SEQUENCE [LARGE SCALE GENOMIC DNA]</scope>
    <source>
        <strain evidence="1 2">GB1</strain>
    </source>
</reference>
<keyword evidence="2" id="KW-1185">Reference proteome</keyword>
<name>A0A1Y1S9R0_9MICR</name>
<accession>A0A1Y1S9R0</accession>
<dbReference type="AlphaFoldDB" id="A0A1Y1S9R0"/>
<protein>
    <submittedName>
        <fullName evidence="1">Uncharacterized protein</fullName>
    </submittedName>
</protein>
<dbReference type="EMBL" id="LWDP01000006">
    <property type="protein sequence ID" value="ORD94930.1"/>
    <property type="molecule type" value="Genomic_DNA"/>
</dbReference>
<dbReference type="Proteomes" id="UP000192639">
    <property type="component" value="Unassembled WGS sequence"/>
</dbReference>